<protein>
    <submittedName>
        <fullName evidence="5">N-acetylmuramoyl-L-alanine amidase</fullName>
    </submittedName>
</protein>
<dbReference type="Pfam" id="PF01520">
    <property type="entry name" value="Amidase_3"/>
    <property type="match status" value="1"/>
</dbReference>
<feature type="compositionally biased region" description="Acidic residues" evidence="2">
    <location>
        <begin position="97"/>
        <end position="121"/>
    </location>
</feature>
<dbReference type="Gene3D" id="3.40.630.40">
    <property type="entry name" value="Zn-dependent exopeptidases"/>
    <property type="match status" value="1"/>
</dbReference>
<proteinExistence type="predicted"/>
<dbReference type="InterPro" id="IPR050695">
    <property type="entry name" value="N-acetylmuramoyl_amidase_3"/>
</dbReference>
<comment type="caution">
    <text evidence="5">The sequence shown here is derived from an EMBL/GenBank/DDBJ whole genome shotgun (WGS) entry which is preliminary data.</text>
</comment>
<dbReference type="SMART" id="SM00646">
    <property type="entry name" value="Ami_3"/>
    <property type="match status" value="1"/>
</dbReference>
<keyword evidence="3" id="KW-0812">Transmembrane</keyword>
<dbReference type="GO" id="GO:0030288">
    <property type="term" value="C:outer membrane-bounded periplasmic space"/>
    <property type="evidence" value="ECO:0007669"/>
    <property type="project" value="TreeGrafter"/>
</dbReference>
<keyword evidence="3" id="KW-1133">Transmembrane helix</keyword>
<sequence>MKKNPKIKWLLCGVIAVLAVILCAIIFLVFRTLSPARTPVNDTAAGAEIETEIDSSTESDGGIQTAEQSQSAGENQKVDDSAAQTKAETETAAVEENMTESETAAETEIDIEPETEAEAEADPIRIVLDPGHDDICSRNHPDLGFNEQDLNLKIALACREELETYKGVEVFMTREDGSCPDNGEGSDDVTGRTAYAESVGADLFVSLHNNATGLGYPSEANGTEVYVTVYSPFHEESQKLGECILEELTTQVDLAGRGVLTRTKPEKGYYDDGNVKDWYYLISTSVERGFPGIIVEHAFMDNPHDNALLKEDENLKAMGIADATGIARYFGLEKK</sequence>
<gene>
    <name evidence="5" type="ORF">HNP82_000537</name>
</gene>
<dbReference type="InterPro" id="IPR002508">
    <property type="entry name" value="MurNAc-LAA_cat"/>
</dbReference>
<dbReference type="GO" id="GO:0009253">
    <property type="term" value="P:peptidoglycan catabolic process"/>
    <property type="evidence" value="ECO:0007669"/>
    <property type="project" value="InterPro"/>
</dbReference>
<keyword evidence="3" id="KW-0472">Membrane</keyword>
<dbReference type="CDD" id="cd02696">
    <property type="entry name" value="MurNAc-LAA"/>
    <property type="match status" value="1"/>
</dbReference>
<dbReference type="SUPFAM" id="SSF53187">
    <property type="entry name" value="Zn-dependent exopeptidases"/>
    <property type="match status" value="1"/>
</dbReference>
<feature type="domain" description="MurNAc-LAA" evidence="4">
    <location>
        <begin position="193"/>
        <end position="327"/>
    </location>
</feature>
<name>A0A7W8H805_9FIRM</name>
<keyword evidence="1" id="KW-0378">Hydrolase</keyword>
<feature type="compositionally biased region" description="Polar residues" evidence="2">
    <location>
        <begin position="65"/>
        <end position="74"/>
    </location>
</feature>
<dbReference type="Proteomes" id="UP000543642">
    <property type="component" value="Unassembled WGS sequence"/>
</dbReference>
<dbReference type="AlphaFoldDB" id="A0A7W8H805"/>
<organism evidence="5 6">
    <name type="scientific">Catenibacillus scindens</name>
    <dbReference type="NCBI Taxonomy" id="673271"/>
    <lineage>
        <taxon>Bacteria</taxon>
        <taxon>Bacillati</taxon>
        <taxon>Bacillota</taxon>
        <taxon>Clostridia</taxon>
        <taxon>Lachnospirales</taxon>
        <taxon>Lachnospiraceae</taxon>
        <taxon>Catenibacillus</taxon>
    </lineage>
</organism>
<keyword evidence="6" id="KW-1185">Reference proteome</keyword>
<dbReference type="EMBL" id="JACHFW010000001">
    <property type="protein sequence ID" value="MBB5263443.1"/>
    <property type="molecule type" value="Genomic_DNA"/>
</dbReference>
<accession>A0A7W8H805</accession>
<reference evidence="5 6" key="1">
    <citation type="submission" date="2020-08" db="EMBL/GenBank/DDBJ databases">
        <title>Genomic Encyclopedia of Type Strains, Phase IV (KMG-IV): sequencing the most valuable type-strain genomes for metagenomic binning, comparative biology and taxonomic classification.</title>
        <authorList>
            <person name="Goeker M."/>
        </authorList>
    </citation>
    <scope>NUCLEOTIDE SEQUENCE [LARGE SCALE GENOMIC DNA]</scope>
    <source>
        <strain evidence="5 6">DSM 106146</strain>
    </source>
</reference>
<dbReference type="PANTHER" id="PTHR30404">
    <property type="entry name" value="N-ACETYLMURAMOYL-L-ALANINE AMIDASE"/>
    <property type="match status" value="1"/>
</dbReference>
<feature type="region of interest" description="Disordered" evidence="2">
    <location>
        <begin position="45"/>
        <end position="122"/>
    </location>
</feature>
<evidence type="ECO:0000259" key="4">
    <source>
        <dbReference type="SMART" id="SM00646"/>
    </source>
</evidence>
<evidence type="ECO:0000313" key="5">
    <source>
        <dbReference type="EMBL" id="MBB5263443.1"/>
    </source>
</evidence>
<evidence type="ECO:0000256" key="3">
    <source>
        <dbReference type="SAM" id="Phobius"/>
    </source>
</evidence>
<dbReference type="PANTHER" id="PTHR30404:SF0">
    <property type="entry name" value="N-ACETYLMURAMOYL-L-ALANINE AMIDASE AMIC"/>
    <property type="match status" value="1"/>
</dbReference>
<evidence type="ECO:0000313" key="6">
    <source>
        <dbReference type="Proteomes" id="UP000543642"/>
    </source>
</evidence>
<dbReference type="RefSeq" id="WP_183771164.1">
    <property type="nucleotide sequence ID" value="NZ_JACHFW010000001.1"/>
</dbReference>
<evidence type="ECO:0000256" key="2">
    <source>
        <dbReference type="SAM" id="MobiDB-lite"/>
    </source>
</evidence>
<feature type="transmembrane region" description="Helical" evidence="3">
    <location>
        <begin position="7"/>
        <end position="30"/>
    </location>
</feature>
<dbReference type="GO" id="GO:0008745">
    <property type="term" value="F:N-acetylmuramoyl-L-alanine amidase activity"/>
    <property type="evidence" value="ECO:0007669"/>
    <property type="project" value="InterPro"/>
</dbReference>
<evidence type="ECO:0000256" key="1">
    <source>
        <dbReference type="ARBA" id="ARBA00022801"/>
    </source>
</evidence>
<feature type="compositionally biased region" description="Low complexity" evidence="2">
    <location>
        <begin position="82"/>
        <end position="96"/>
    </location>
</feature>